<protein>
    <submittedName>
        <fullName evidence="2">Uncharacterized protein</fullName>
    </submittedName>
</protein>
<organism evidence="2 3">
    <name type="scientific">Sulfobacillus benefaciens</name>
    <dbReference type="NCBI Taxonomy" id="453960"/>
    <lineage>
        <taxon>Bacteria</taxon>
        <taxon>Bacillati</taxon>
        <taxon>Bacillota</taxon>
        <taxon>Clostridia</taxon>
        <taxon>Eubacteriales</taxon>
        <taxon>Clostridiales Family XVII. Incertae Sedis</taxon>
        <taxon>Sulfobacillus</taxon>
    </lineage>
</organism>
<accession>A0A2T2XCG0</accession>
<feature type="transmembrane region" description="Helical" evidence="1">
    <location>
        <begin position="21"/>
        <end position="42"/>
    </location>
</feature>
<reference evidence="2 3" key="1">
    <citation type="journal article" date="2014" name="BMC Genomics">
        <title>Comparison of environmental and isolate Sulfobacillus genomes reveals diverse carbon, sulfur, nitrogen, and hydrogen metabolisms.</title>
        <authorList>
            <person name="Justice N.B."/>
            <person name="Norman A."/>
            <person name="Brown C.T."/>
            <person name="Singh A."/>
            <person name="Thomas B.C."/>
            <person name="Banfield J.F."/>
        </authorList>
    </citation>
    <scope>NUCLEOTIDE SEQUENCE [LARGE SCALE GENOMIC DNA]</scope>
    <source>
        <strain evidence="2">AMDSBA4</strain>
    </source>
</reference>
<keyword evidence="1" id="KW-1133">Transmembrane helix</keyword>
<dbReference type="Proteomes" id="UP000242972">
    <property type="component" value="Unassembled WGS sequence"/>
</dbReference>
<feature type="transmembrane region" description="Helical" evidence="1">
    <location>
        <begin position="48"/>
        <end position="66"/>
    </location>
</feature>
<proteinExistence type="predicted"/>
<evidence type="ECO:0000313" key="3">
    <source>
        <dbReference type="Proteomes" id="UP000242972"/>
    </source>
</evidence>
<name>A0A2T2XCG0_9FIRM</name>
<sequence>MSLIKRGQTAWRQTPRKTQQRLLNGVSALVVTMIAVVATSGLHGAGRIVLLGLFSVLELGVIVLQIRIGRQRPVR</sequence>
<evidence type="ECO:0000256" key="1">
    <source>
        <dbReference type="SAM" id="Phobius"/>
    </source>
</evidence>
<gene>
    <name evidence="2" type="ORF">C7B46_15375</name>
</gene>
<keyword evidence="1" id="KW-0472">Membrane</keyword>
<dbReference type="AlphaFoldDB" id="A0A2T2XCG0"/>
<keyword evidence="1" id="KW-0812">Transmembrane</keyword>
<evidence type="ECO:0000313" key="2">
    <source>
        <dbReference type="EMBL" id="PSR32195.1"/>
    </source>
</evidence>
<dbReference type="EMBL" id="PXYW01000049">
    <property type="protein sequence ID" value="PSR32195.1"/>
    <property type="molecule type" value="Genomic_DNA"/>
</dbReference>
<comment type="caution">
    <text evidence="2">The sequence shown here is derived from an EMBL/GenBank/DDBJ whole genome shotgun (WGS) entry which is preliminary data.</text>
</comment>